<evidence type="ECO:0000313" key="4">
    <source>
        <dbReference type="Proteomes" id="UP001205105"/>
    </source>
</evidence>
<proteinExistence type="predicted"/>
<keyword evidence="4" id="KW-1185">Reference proteome</keyword>
<evidence type="ECO:0000259" key="2">
    <source>
        <dbReference type="Pfam" id="PF13472"/>
    </source>
</evidence>
<gene>
    <name evidence="3" type="ORF">COHA_000040</name>
</gene>
<dbReference type="EMBL" id="JADXDR010000002">
    <property type="protein sequence ID" value="KAI7846427.1"/>
    <property type="molecule type" value="Genomic_DNA"/>
</dbReference>
<dbReference type="CDD" id="cd00229">
    <property type="entry name" value="SGNH_hydrolase"/>
    <property type="match status" value="1"/>
</dbReference>
<dbReference type="Proteomes" id="UP001205105">
    <property type="component" value="Unassembled WGS sequence"/>
</dbReference>
<feature type="region of interest" description="Disordered" evidence="1">
    <location>
        <begin position="580"/>
        <end position="599"/>
    </location>
</feature>
<dbReference type="Gene3D" id="3.40.50.1110">
    <property type="entry name" value="SGNH hydrolase"/>
    <property type="match status" value="1"/>
</dbReference>
<dbReference type="PANTHER" id="PTHR34407:SF1">
    <property type="entry name" value="SGNH HYDROLASE-TYPE ESTERASE DOMAIN-CONTAINING PROTEIN"/>
    <property type="match status" value="1"/>
</dbReference>
<dbReference type="InterPro" id="IPR036514">
    <property type="entry name" value="SGNH_hydro_sf"/>
</dbReference>
<sequence length="599" mass="63940">MGLKGLSCLVEGAGARLLVAAQPPPLPLPGGAAWAAPGAWRWPLPDDLLDRGIISDGDPQALQRLARKMLAGEAITVVTLGGSLTFGRGASQMGQTDWVPQLRSWLLAAFPGVEHVVHNGAVAASPSEYMAFCMQTHMPAGRQIDLVIVEYAINDGGRPWHHAHPRFYERLLRRLLALPSRPLVLGLMMHSFHRHQSTNFYTGGEDQEETLMQYYRLPWVSMRSLVYHPMQQGVEGFRAEDFLAPDKIHPNDRGHGYVAQLLARFLQRALAAEEQRQLAEAWRAHWEHQRAAAVQGAAGRRQADRSAAGLLAGVQPPADRVADGQAAANAAAGSAAIAAAVKAADTAAGAAGAAAGAASGGGAPALHTRFATADALALPPPMLAGAEALVAELCVRDRVLMIAVDANSSSGFRWEDKGLPGRPEVRAVTDKVNARLAIRISTVPKAHALPPLLHRNPFRLADVQPDVPEGLDPSTAKNATHAAVLLWYTHSHYGVGTGQATCSGGCSCERQALEPHIRGLFGTQDHLHLFMVTRSPKCVLTVQTLPGTTTGGHLFRIKGVLISSAAAVAGRVPEELYWGEDLQHMPPQPPINFNDGKGP</sequence>
<evidence type="ECO:0000256" key="1">
    <source>
        <dbReference type="SAM" id="MobiDB-lite"/>
    </source>
</evidence>
<feature type="domain" description="SGNH hydrolase-type esterase" evidence="2">
    <location>
        <begin position="80"/>
        <end position="255"/>
    </location>
</feature>
<comment type="caution">
    <text evidence="3">The sequence shown here is derived from an EMBL/GenBank/DDBJ whole genome shotgun (WGS) entry which is preliminary data.</text>
</comment>
<reference evidence="3" key="1">
    <citation type="submission" date="2020-11" db="EMBL/GenBank/DDBJ databases">
        <title>Chlorella ohadii genome sequencing and assembly.</title>
        <authorList>
            <person name="Murik O."/>
            <person name="Treves H."/>
            <person name="Kedem I."/>
            <person name="Shotland Y."/>
            <person name="Kaplan A."/>
        </authorList>
    </citation>
    <scope>NUCLEOTIDE SEQUENCE</scope>
    <source>
        <strain evidence="3">1</strain>
    </source>
</reference>
<dbReference type="InterPro" id="IPR013830">
    <property type="entry name" value="SGNH_hydro"/>
</dbReference>
<dbReference type="PANTHER" id="PTHR34407">
    <property type="entry name" value="EXPRESSED PROTEIN"/>
    <property type="match status" value="1"/>
</dbReference>
<name>A0AAD5HA70_9CHLO</name>
<dbReference type="Pfam" id="PF13472">
    <property type="entry name" value="Lipase_GDSL_2"/>
    <property type="match status" value="1"/>
</dbReference>
<dbReference type="AlphaFoldDB" id="A0AAD5HA70"/>
<dbReference type="SUPFAM" id="SSF52266">
    <property type="entry name" value="SGNH hydrolase"/>
    <property type="match status" value="1"/>
</dbReference>
<accession>A0AAD5HA70</accession>
<organism evidence="3 4">
    <name type="scientific">Chlorella ohadii</name>
    <dbReference type="NCBI Taxonomy" id="2649997"/>
    <lineage>
        <taxon>Eukaryota</taxon>
        <taxon>Viridiplantae</taxon>
        <taxon>Chlorophyta</taxon>
        <taxon>core chlorophytes</taxon>
        <taxon>Trebouxiophyceae</taxon>
        <taxon>Chlorellales</taxon>
        <taxon>Chlorellaceae</taxon>
        <taxon>Chlorella clade</taxon>
        <taxon>Chlorella</taxon>
    </lineage>
</organism>
<evidence type="ECO:0000313" key="3">
    <source>
        <dbReference type="EMBL" id="KAI7846427.1"/>
    </source>
</evidence>
<protein>
    <recommendedName>
        <fullName evidence="2">SGNH hydrolase-type esterase domain-containing protein</fullName>
    </recommendedName>
</protein>